<dbReference type="InterPro" id="IPR029787">
    <property type="entry name" value="Nucleotide_cyclase"/>
</dbReference>
<evidence type="ECO:0000313" key="3">
    <source>
        <dbReference type="EMBL" id="DAB36561.1"/>
    </source>
</evidence>
<dbReference type="InterPro" id="IPR046342">
    <property type="entry name" value="CBS_dom_sf"/>
</dbReference>
<proteinExistence type="predicted"/>
<feature type="domain" description="GGDEF" evidence="2">
    <location>
        <begin position="426"/>
        <end position="558"/>
    </location>
</feature>
<comment type="caution">
    <text evidence="3">The sequence shown here is derived from an EMBL/GenBank/DDBJ whole genome shotgun (WGS) entry which is preliminary data.</text>
</comment>
<dbReference type="NCBIfam" id="TIGR00254">
    <property type="entry name" value="GGDEF"/>
    <property type="match status" value="1"/>
</dbReference>
<dbReference type="PROSITE" id="PS50887">
    <property type="entry name" value="GGDEF"/>
    <property type="match status" value="1"/>
</dbReference>
<dbReference type="SUPFAM" id="SSF141868">
    <property type="entry name" value="EAL domain-like"/>
    <property type="match status" value="1"/>
</dbReference>
<reference evidence="3 4" key="1">
    <citation type="journal article" date="2017" name="Front. Microbiol.">
        <title>Comparative Genomic Analysis of the Class Epsilonproteobacteria and Proposed Reclassification to Epsilonbacteraeota (phyl. nov.).</title>
        <authorList>
            <person name="Waite D.W."/>
            <person name="Vanwonterghem I."/>
            <person name="Rinke C."/>
            <person name="Parks D.H."/>
            <person name="Zhang Y."/>
            <person name="Takai K."/>
            <person name="Sievert S.M."/>
            <person name="Simon J."/>
            <person name="Campbell B.J."/>
            <person name="Hanson T.E."/>
            <person name="Woyke T."/>
            <person name="Klotz M.G."/>
            <person name="Hugenholtz P."/>
        </authorList>
    </citation>
    <scope>NUCLEOTIDE SEQUENCE [LARGE SCALE GENOMIC DNA]</scope>
    <source>
        <strain evidence="3">UBA11420</strain>
    </source>
</reference>
<name>A0A2D3W5D0_9BACT</name>
<dbReference type="Pfam" id="PF00990">
    <property type="entry name" value="GGDEF"/>
    <property type="match status" value="1"/>
</dbReference>
<dbReference type="GO" id="GO:0071111">
    <property type="term" value="F:cyclic-guanylate-specific phosphodiesterase activity"/>
    <property type="evidence" value="ECO:0007669"/>
    <property type="project" value="InterPro"/>
</dbReference>
<dbReference type="SUPFAM" id="SSF55073">
    <property type="entry name" value="Nucleotide cyclase"/>
    <property type="match status" value="1"/>
</dbReference>
<dbReference type="InterPro" id="IPR035919">
    <property type="entry name" value="EAL_sf"/>
</dbReference>
<dbReference type="Proteomes" id="UP000231638">
    <property type="component" value="Unassembled WGS sequence"/>
</dbReference>
<gene>
    <name evidence="3" type="ORF">CFH80_04185</name>
</gene>
<protein>
    <recommendedName>
        <fullName evidence="5">GGDEF domain-containing protein</fullName>
    </recommendedName>
</protein>
<evidence type="ECO:0000313" key="4">
    <source>
        <dbReference type="Proteomes" id="UP000231638"/>
    </source>
</evidence>
<evidence type="ECO:0000259" key="2">
    <source>
        <dbReference type="PROSITE" id="PS50887"/>
    </source>
</evidence>
<dbReference type="InterPro" id="IPR043128">
    <property type="entry name" value="Rev_trsase/Diguanyl_cyclase"/>
</dbReference>
<evidence type="ECO:0008006" key="5">
    <source>
        <dbReference type="Google" id="ProtNLM"/>
    </source>
</evidence>
<dbReference type="Gene3D" id="3.30.70.270">
    <property type="match status" value="1"/>
</dbReference>
<dbReference type="SMART" id="SM00052">
    <property type="entry name" value="EAL"/>
    <property type="match status" value="1"/>
</dbReference>
<dbReference type="SMART" id="SM00267">
    <property type="entry name" value="GGDEF"/>
    <property type="match status" value="1"/>
</dbReference>
<dbReference type="AlphaFoldDB" id="A0A2D3W5D0"/>
<dbReference type="InterPro" id="IPR000160">
    <property type="entry name" value="GGDEF_dom"/>
</dbReference>
<evidence type="ECO:0000259" key="1">
    <source>
        <dbReference type="PROSITE" id="PS50883"/>
    </source>
</evidence>
<dbReference type="Pfam" id="PF00563">
    <property type="entry name" value="EAL"/>
    <property type="match status" value="1"/>
</dbReference>
<dbReference type="Gene3D" id="3.20.20.450">
    <property type="entry name" value="EAL domain"/>
    <property type="match status" value="1"/>
</dbReference>
<dbReference type="EMBL" id="DLUG01000114">
    <property type="protein sequence ID" value="DAB36561.1"/>
    <property type="molecule type" value="Genomic_DNA"/>
</dbReference>
<organism evidence="3 4">
    <name type="scientific">Sulfurospirillum cavolei</name>
    <dbReference type="NCBI Taxonomy" id="366522"/>
    <lineage>
        <taxon>Bacteria</taxon>
        <taxon>Pseudomonadati</taxon>
        <taxon>Campylobacterota</taxon>
        <taxon>Epsilonproteobacteria</taxon>
        <taxon>Campylobacterales</taxon>
        <taxon>Sulfurospirillaceae</taxon>
        <taxon>Sulfurospirillum</taxon>
    </lineage>
</organism>
<dbReference type="PROSITE" id="PS50883">
    <property type="entry name" value="EAL"/>
    <property type="match status" value="1"/>
</dbReference>
<sequence length="589" mass="67636">MLNERWQKLIEVADFAFQPIVNIYTGRLYAVEALIRNYEAADFNTIDAVFDTAFSEKVLYSVDIKLREKAIHKFSLLPFAKHVKLFYNLDNRITMMPDFKSGYTCELLSTYDMDFSNICFELSEKHQVGMYAGVDKLVLNLYKQQGYKMAIDDFGVGFSGLQMLFHAEPDFIKIDRFFINDIHKSKKKKLFVGSIVQIAQAMGIFTIVEGLECEEEYIECKKLGCNMVQGYFVQRPTLNVWEIMPSYEHVKNISQNEKRKNGKISNIEKYIQKSHPVFVDSHINEVYELLRGDKKTHFVPVLARDWTPMGIIKDSDIKSYMYSNYGKSLLYNITQGSLKNIVSHCGRADINDPLDKILKIYAFDDDNDAILITEDEKYIGYLSSKVLLDIVNEKNIVDAKDQNPLTGLSGNRIINEFVANAMESKDKVMMAYFDFDNFKPFNDYYGFRKGDRAITLFADILRSSIGFEECLIGHVGGDDFFLGWNLKEEDTFEKVYAIILEIVSKFSEDIKSFYCEQGLSSRYIMAKNREGALQKFPLMTVSAAVICHGFGYQHDFDDNELNEIFGVLKKTAKASLNHIACVDLGVIKN</sequence>
<dbReference type="CDD" id="cd01948">
    <property type="entry name" value="EAL"/>
    <property type="match status" value="1"/>
</dbReference>
<dbReference type="InterPro" id="IPR001633">
    <property type="entry name" value="EAL_dom"/>
</dbReference>
<feature type="domain" description="EAL" evidence="1">
    <location>
        <begin position="1"/>
        <end position="250"/>
    </location>
</feature>
<dbReference type="InterPro" id="IPR050706">
    <property type="entry name" value="Cyclic-di-GMP_PDE-like"/>
</dbReference>
<dbReference type="STRING" id="366522.GCA_001548055_00562"/>
<accession>A0A2D3W5D0</accession>
<dbReference type="PANTHER" id="PTHR33121">
    <property type="entry name" value="CYCLIC DI-GMP PHOSPHODIESTERASE PDEF"/>
    <property type="match status" value="1"/>
</dbReference>
<dbReference type="SUPFAM" id="SSF54631">
    <property type="entry name" value="CBS-domain pair"/>
    <property type="match status" value="1"/>
</dbReference>
<dbReference type="PANTHER" id="PTHR33121:SF76">
    <property type="entry name" value="SIGNALING PROTEIN"/>
    <property type="match status" value="1"/>
</dbReference>